<dbReference type="PANTHER" id="PTHR12175:SF1">
    <property type="entry name" value="PITH DOMAIN-CONTAINING PROTEIN 1"/>
    <property type="match status" value="1"/>
</dbReference>
<dbReference type="Pfam" id="PF06201">
    <property type="entry name" value="PITH"/>
    <property type="match status" value="1"/>
</dbReference>
<evidence type="ECO:0000256" key="1">
    <source>
        <dbReference type="ARBA" id="ARBA00025788"/>
    </source>
</evidence>
<dbReference type="Pfam" id="PF06159">
    <property type="entry name" value="TRAPPC13_N"/>
    <property type="match status" value="1"/>
</dbReference>
<dbReference type="GO" id="GO:0005737">
    <property type="term" value="C:cytoplasm"/>
    <property type="evidence" value="ECO:0007669"/>
    <property type="project" value="UniProtKB-ARBA"/>
</dbReference>
<dbReference type="InterPro" id="IPR055427">
    <property type="entry name" value="TRAPPC13_N"/>
</dbReference>
<name>A0A8H3EY76_9LECA</name>
<accession>A0A8H3EY76</accession>
<evidence type="ECO:0000313" key="4">
    <source>
        <dbReference type="Proteomes" id="UP000664169"/>
    </source>
</evidence>
<feature type="domain" description="PITH" evidence="2">
    <location>
        <begin position="295"/>
        <end position="474"/>
    </location>
</feature>
<dbReference type="Gene3D" id="2.60.120.470">
    <property type="entry name" value="PITH domain"/>
    <property type="match status" value="1"/>
</dbReference>
<organism evidence="3 4">
    <name type="scientific">Gomphillus americanus</name>
    <dbReference type="NCBI Taxonomy" id="1940652"/>
    <lineage>
        <taxon>Eukaryota</taxon>
        <taxon>Fungi</taxon>
        <taxon>Dikarya</taxon>
        <taxon>Ascomycota</taxon>
        <taxon>Pezizomycotina</taxon>
        <taxon>Lecanoromycetes</taxon>
        <taxon>OSLEUM clade</taxon>
        <taxon>Ostropomycetidae</taxon>
        <taxon>Ostropales</taxon>
        <taxon>Graphidaceae</taxon>
        <taxon>Gomphilloideae</taxon>
        <taxon>Gomphillus</taxon>
    </lineage>
</organism>
<keyword evidence="4" id="KW-1185">Reference proteome</keyword>
<reference evidence="3" key="1">
    <citation type="submission" date="2021-03" db="EMBL/GenBank/DDBJ databases">
        <authorList>
            <person name="Tagirdzhanova G."/>
        </authorList>
    </citation>
    <scope>NUCLEOTIDE SEQUENCE</scope>
</reference>
<dbReference type="Proteomes" id="UP000664169">
    <property type="component" value="Unassembled WGS sequence"/>
</dbReference>
<evidence type="ECO:0000259" key="2">
    <source>
        <dbReference type="PROSITE" id="PS51532"/>
    </source>
</evidence>
<dbReference type="SUPFAM" id="SSF49785">
    <property type="entry name" value="Galactose-binding domain-like"/>
    <property type="match status" value="1"/>
</dbReference>
<protein>
    <recommendedName>
        <fullName evidence="2">PITH domain-containing protein</fullName>
    </recommendedName>
</protein>
<comment type="caution">
    <text evidence="3">The sequence shown here is derived from an EMBL/GenBank/DDBJ whole genome shotgun (WGS) entry which is preliminary data.</text>
</comment>
<gene>
    <name evidence="3" type="ORF">GOMPHAMPRED_007267</name>
</gene>
<dbReference type="GO" id="GO:0005634">
    <property type="term" value="C:nucleus"/>
    <property type="evidence" value="ECO:0007669"/>
    <property type="project" value="TreeGrafter"/>
</dbReference>
<dbReference type="OrthoDB" id="2635at2759"/>
<dbReference type="InterPro" id="IPR008979">
    <property type="entry name" value="Galactose-bd-like_sf"/>
</dbReference>
<dbReference type="AlphaFoldDB" id="A0A8H3EY76"/>
<dbReference type="InterPro" id="IPR037047">
    <property type="entry name" value="PITH_dom_sf"/>
</dbReference>
<dbReference type="InterPro" id="IPR010400">
    <property type="entry name" value="PITH_dom"/>
</dbReference>
<sequence>MEQAAKEPHTISLKVLRLSRPQLATQDPLPEDPTIALSQQAALALPSASIDDAFTLTTLLTLPTTFGTAYVGESFSCTLSLNNELPLNSDKRILSVKLTADMQTPSQKRPLDFIPSLDALGKHGIEIGASTQSTLTFDLREEGMHVLCININYTESMLQQSTSGPENESGGQAAIATGGRVRSLRKLYNFNVGPCLSVRTKATSLPAVDTLDTSSPLEKFLLECQLENLAHDTITIERLVFEARAPFSSKSLNWDAEHVVVPILAPREVTQVAFWISEDNSVTDEKEITKDGRTVSELQPALQSLLYSQVDFQKITTYNATNTISGRAIVEKTWSQRLSPSPSLLSDADEQLLINIPFAQQFSFAGTIRLHSILIRSSDSESAPQTLHLFTNREDMDFSTAADLEPVQSLQLSRSNEVQELPVRRALFGNVYSLSLFFADNFGEETSEVFYLGFKGDFTRLNREPVEVLYEAAANPRDHVLAQGITQGVGTNQLGKGA</sequence>
<dbReference type="InterPro" id="IPR045099">
    <property type="entry name" value="PITH1-like"/>
</dbReference>
<comment type="similarity">
    <text evidence="1">Belongs to the PITHD1 family.</text>
</comment>
<evidence type="ECO:0000313" key="3">
    <source>
        <dbReference type="EMBL" id="CAF9911001.1"/>
    </source>
</evidence>
<dbReference type="PANTHER" id="PTHR12175">
    <property type="entry name" value="AD039 HT014 THIOREDOXIN FAMILY TRP26"/>
    <property type="match status" value="1"/>
</dbReference>
<dbReference type="PROSITE" id="PS51532">
    <property type="entry name" value="PITH"/>
    <property type="match status" value="1"/>
</dbReference>
<proteinExistence type="inferred from homology"/>
<dbReference type="EMBL" id="CAJPDQ010000006">
    <property type="protein sequence ID" value="CAF9911001.1"/>
    <property type="molecule type" value="Genomic_DNA"/>
</dbReference>